<feature type="signal peptide" evidence="1">
    <location>
        <begin position="1"/>
        <end position="20"/>
    </location>
</feature>
<keyword evidence="1" id="KW-0732">Signal</keyword>
<reference evidence="2 3" key="1">
    <citation type="submission" date="2016-10" db="EMBL/GenBank/DDBJ databases">
        <authorList>
            <person name="de Groot N.N."/>
        </authorList>
    </citation>
    <scope>NUCLEOTIDE SEQUENCE [LARGE SCALE GENOMIC DNA]</scope>
    <source>
        <strain evidence="2 3">DSM 6059</strain>
    </source>
</reference>
<dbReference type="InterPro" id="IPR029063">
    <property type="entry name" value="SAM-dependent_MTases_sf"/>
</dbReference>
<dbReference type="RefSeq" id="WP_091982216.1">
    <property type="nucleotide sequence ID" value="NZ_FOLO01000007.1"/>
</dbReference>
<dbReference type="Gene3D" id="3.40.50.150">
    <property type="entry name" value="Vaccinia Virus protein VP39"/>
    <property type="match status" value="1"/>
</dbReference>
<dbReference type="SUPFAM" id="SSF53335">
    <property type="entry name" value="S-adenosyl-L-methionine-dependent methyltransferases"/>
    <property type="match status" value="1"/>
</dbReference>
<dbReference type="EMBL" id="FOLO01000007">
    <property type="protein sequence ID" value="SFC31641.1"/>
    <property type="molecule type" value="Genomic_DNA"/>
</dbReference>
<feature type="chain" id="PRO_5011549167" evidence="1">
    <location>
        <begin position="21"/>
        <end position="232"/>
    </location>
</feature>
<evidence type="ECO:0000256" key="1">
    <source>
        <dbReference type="SAM" id="SignalP"/>
    </source>
</evidence>
<evidence type="ECO:0000313" key="2">
    <source>
        <dbReference type="EMBL" id="SFC31641.1"/>
    </source>
</evidence>
<protein>
    <submittedName>
        <fullName evidence="2">Predicted methyltransferase</fullName>
    </submittedName>
</protein>
<dbReference type="GO" id="GO:0032259">
    <property type="term" value="P:methylation"/>
    <property type="evidence" value="ECO:0007669"/>
    <property type="project" value="UniProtKB-KW"/>
</dbReference>
<organism evidence="2 3">
    <name type="scientific">Pseudoalteromonas denitrificans DSM 6059</name>
    <dbReference type="NCBI Taxonomy" id="1123010"/>
    <lineage>
        <taxon>Bacteria</taxon>
        <taxon>Pseudomonadati</taxon>
        <taxon>Pseudomonadota</taxon>
        <taxon>Gammaproteobacteria</taxon>
        <taxon>Alteromonadales</taxon>
        <taxon>Pseudoalteromonadaceae</taxon>
        <taxon>Pseudoalteromonas</taxon>
    </lineage>
</organism>
<accession>A0A1I1I6B3</accession>
<dbReference type="Proteomes" id="UP000198862">
    <property type="component" value="Unassembled WGS sequence"/>
</dbReference>
<dbReference type="OrthoDB" id="9801692at2"/>
<dbReference type="GO" id="GO:0008168">
    <property type="term" value="F:methyltransferase activity"/>
    <property type="evidence" value="ECO:0007669"/>
    <property type="project" value="UniProtKB-KW"/>
</dbReference>
<name>A0A1I1I6B3_9GAMM</name>
<keyword evidence="3" id="KW-1185">Reference proteome</keyword>
<evidence type="ECO:0000313" key="3">
    <source>
        <dbReference type="Proteomes" id="UP000198862"/>
    </source>
</evidence>
<keyword evidence="2" id="KW-0808">Transferase</keyword>
<dbReference type="AlphaFoldDB" id="A0A1I1I6B3"/>
<keyword evidence="2" id="KW-0489">Methyltransferase</keyword>
<gene>
    <name evidence="2" type="ORF">SAMN02745724_01395</name>
</gene>
<dbReference type="InterPro" id="IPR016980">
    <property type="entry name" value="S-AdoMet-dep_MeTrfase_Alr7345"/>
</dbReference>
<dbReference type="STRING" id="1123010.SAMN02745724_01395"/>
<dbReference type="PIRSF" id="PIRSF031679">
    <property type="entry name" value="Mtase_Alr7345_prd"/>
    <property type="match status" value="1"/>
</dbReference>
<sequence>MKTTTLLLAGLLVSSLPTIAHSNKIEQALNHSDRPLEDKSRDQNRKPSQIVKLLDIQPNMKVIDYIAGGGYYSEIFARVLNNSGKLYSVKGRLSKRDLKNYSNISVTKELNLSDINEPVDRIFTALNYHDAVNNKKLDRSQLLNSIYNKLNKDGYLIVIDHNAAPGSGISQTKKKHRIENTFVLNEIQAAGFVLDRSLSVLANPNDNFDLDVWQKSTKGKTDRFVYRFKKVL</sequence>
<proteinExistence type="predicted"/>